<comment type="caution">
    <text evidence="5">The sequence shown here is derived from an EMBL/GenBank/DDBJ whole genome shotgun (WGS) entry which is preliminary data.</text>
</comment>
<dbReference type="Gene3D" id="3.40.50.2300">
    <property type="match status" value="2"/>
</dbReference>
<dbReference type="Pfam" id="PF00356">
    <property type="entry name" value="LacI"/>
    <property type="match status" value="1"/>
</dbReference>
<evidence type="ECO:0000256" key="1">
    <source>
        <dbReference type="ARBA" id="ARBA00023015"/>
    </source>
</evidence>
<dbReference type="Gene3D" id="1.10.260.40">
    <property type="entry name" value="lambda repressor-like DNA-binding domains"/>
    <property type="match status" value="1"/>
</dbReference>
<name>A0A9D9IDE6_9SPIO</name>
<dbReference type="PANTHER" id="PTHR30146">
    <property type="entry name" value="LACI-RELATED TRANSCRIPTIONAL REPRESSOR"/>
    <property type="match status" value="1"/>
</dbReference>
<keyword evidence="2 5" id="KW-0238">DNA-binding</keyword>
<dbReference type="InterPro" id="IPR028082">
    <property type="entry name" value="Peripla_BP_I"/>
</dbReference>
<reference evidence="5" key="2">
    <citation type="journal article" date="2021" name="PeerJ">
        <title>Extensive microbial diversity within the chicken gut microbiome revealed by metagenomics and culture.</title>
        <authorList>
            <person name="Gilroy R."/>
            <person name="Ravi A."/>
            <person name="Getino M."/>
            <person name="Pursley I."/>
            <person name="Horton D.L."/>
            <person name="Alikhan N.F."/>
            <person name="Baker D."/>
            <person name="Gharbi K."/>
            <person name="Hall N."/>
            <person name="Watson M."/>
            <person name="Adriaenssens E.M."/>
            <person name="Foster-Nyarko E."/>
            <person name="Jarju S."/>
            <person name="Secka A."/>
            <person name="Antonio M."/>
            <person name="Oren A."/>
            <person name="Chaudhuri R.R."/>
            <person name="La Ragione R."/>
            <person name="Hildebrand F."/>
            <person name="Pallen M.J."/>
        </authorList>
    </citation>
    <scope>NUCLEOTIDE SEQUENCE</scope>
    <source>
        <strain evidence="5">14700</strain>
    </source>
</reference>
<evidence type="ECO:0000313" key="5">
    <source>
        <dbReference type="EMBL" id="MBO8470125.1"/>
    </source>
</evidence>
<dbReference type="GO" id="GO:0003700">
    <property type="term" value="F:DNA-binding transcription factor activity"/>
    <property type="evidence" value="ECO:0007669"/>
    <property type="project" value="TreeGrafter"/>
</dbReference>
<dbReference type="PRINTS" id="PR00036">
    <property type="entry name" value="HTHLACI"/>
</dbReference>
<dbReference type="Pfam" id="PF13377">
    <property type="entry name" value="Peripla_BP_3"/>
    <property type="match status" value="1"/>
</dbReference>
<proteinExistence type="predicted"/>
<dbReference type="GO" id="GO:0000976">
    <property type="term" value="F:transcription cis-regulatory region binding"/>
    <property type="evidence" value="ECO:0007669"/>
    <property type="project" value="TreeGrafter"/>
</dbReference>
<dbReference type="InterPro" id="IPR046335">
    <property type="entry name" value="LacI/GalR-like_sensor"/>
</dbReference>
<dbReference type="CDD" id="cd01392">
    <property type="entry name" value="HTH_LacI"/>
    <property type="match status" value="1"/>
</dbReference>
<keyword evidence="3" id="KW-0804">Transcription</keyword>
<sequence>MAGVKDIARSCGVSAATVSRVLNADPTLSVTESVRVAIEAEAERIGYKTPRQRRAAMLSAMLILSPLDKPGFEEKLLAYLDPIARAAGISLTLSLEKDLDGIIAVGEFSQEEIDYFHSLTANLLLINNLGSDYSYDSIMVDYPNAEKQVLDYFLAASITRIGYIGGIFNRRTAVIGKRRAAEFKALLERENLYRDEWFRLGRMDEESGYTLVMEMSEIPSGIFVSDPETARGVFKALEERAADPEVIIYNNFFPLEKSRGIELRIFTPDLWRTALKMVKEKAKGEREQGLCVFSPARLLINNASLKQGE</sequence>
<dbReference type="PROSITE" id="PS50932">
    <property type="entry name" value="HTH_LACI_2"/>
    <property type="match status" value="1"/>
</dbReference>
<dbReference type="InterPro" id="IPR010982">
    <property type="entry name" value="Lambda_DNA-bd_dom_sf"/>
</dbReference>
<dbReference type="EMBL" id="JADIMF010000163">
    <property type="protein sequence ID" value="MBO8470125.1"/>
    <property type="molecule type" value="Genomic_DNA"/>
</dbReference>
<dbReference type="Proteomes" id="UP000810292">
    <property type="component" value="Unassembled WGS sequence"/>
</dbReference>
<evidence type="ECO:0000256" key="3">
    <source>
        <dbReference type="ARBA" id="ARBA00023163"/>
    </source>
</evidence>
<protein>
    <submittedName>
        <fullName evidence="5">LacI family DNA-binding transcriptional regulator</fullName>
    </submittedName>
</protein>
<evidence type="ECO:0000313" key="6">
    <source>
        <dbReference type="Proteomes" id="UP000810292"/>
    </source>
</evidence>
<feature type="domain" description="HTH lacI-type" evidence="4">
    <location>
        <begin position="2"/>
        <end position="60"/>
    </location>
</feature>
<organism evidence="5 6">
    <name type="scientific">Candidatus Ornithospirochaeta stercoravium</name>
    <dbReference type="NCBI Taxonomy" id="2840897"/>
    <lineage>
        <taxon>Bacteria</taxon>
        <taxon>Pseudomonadati</taxon>
        <taxon>Spirochaetota</taxon>
        <taxon>Spirochaetia</taxon>
        <taxon>Spirochaetales</taxon>
        <taxon>Spirochaetaceae</taxon>
        <taxon>Spirochaetaceae incertae sedis</taxon>
        <taxon>Candidatus Ornithospirochaeta</taxon>
    </lineage>
</organism>
<gene>
    <name evidence="5" type="ORF">IAA72_10145</name>
</gene>
<evidence type="ECO:0000259" key="4">
    <source>
        <dbReference type="PROSITE" id="PS50932"/>
    </source>
</evidence>
<accession>A0A9D9IDE6</accession>
<evidence type="ECO:0000256" key="2">
    <source>
        <dbReference type="ARBA" id="ARBA00023125"/>
    </source>
</evidence>
<dbReference type="SUPFAM" id="SSF53822">
    <property type="entry name" value="Periplasmic binding protein-like I"/>
    <property type="match status" value="1"/>
</dbReference>
<dbReference type="InterPro" id="IPR000843">
    <property type="entry name" value="HTH_LacI"/>
</dbReference>
<dbReference type="SMART" id="SM00354">
    <property type="entry name" value="HTH_LACI"/>
    <property type="match status" value="1"/>
</dbReference>
<keyword evidence="1" id="KW-0805">Transcription regulation</keyword>
<dbReference type="AlphaFoldDB" id="A0A9D9IDE6"/>
<dbReference type="PANTHER" id="PTHR30146:SF149">
    <property type="entry name" value="HTH-TYPE TRANSCRIPTIONAL REGULATOR EBGR"/>
    <property type="match status" value="1"/>
</dbReference>
<dbReference type="SUPFAM" id="SSF47413">
    <property type="entry name" value="lambda repressor-like DNA-binding domains"/>
    <property type="match status" value="1"/>
</dbReference>
<reference evidence="5" key="1">
    <citation type="submission" date="2020-10" db="EMBL/GenBank/DDBJ databases">
        <authorList>
            <person name="Gilroy R."/>
        </authorList>
    </citation>
    <scope>NUCLEOTIDE SEQUENCE</scope>
    <source>
        <strain evidence="5">14700</strain>
    </source>
</reference>